<proteinExistence type="predicted"/>
<evidence type="ECO:0000313" key="2">
    <source>
        <dbReference type="EMBL" id="WVZ85013.1"/>
    </source>
</evidence>
<accession>A0AAQ3U4B5</accession>
<evidence type="ECO:0000313" key="3">
    <source>
        <dbReference type="Proteomes" id="UP001341281"/>
    </source>
</evidence>
<reference evidence="2 3" key="1">
    <citation type="submission" date="2024-02" db="EMBL/GenBank/DDBJ databases">
        <title>High-quality chromosome-scale genome assembly of Pensacola bahiagrass (Paspalum notatum Flugge var. saurae).</title>
        <authorList>
            <person name="Vega J.M."/>
            <person name="Podio M."/>
            <person name="Orjuela J."/>
            <person name="Siena L.A."/>
            <person name="Pessino S.C."/>
            <person name="Combes M.C."/>
            <person name="Mariac C."/>
            <person name="Albertini E."/>
            <person name="Pupilli F."/>
            <person name="Ortiz J.P.A."/>
            <person name="Leblanc O."/>
        </authorList>
    </citation>
    <scope>NUCLEOTIDE SEQUENCE [LARGE SCALE GENOMIC DNA]</scope>
    <source>
        <strain evidence="2">R1</strain>
        <tissue evidence="2">Leaf</tissue>
    </source>
</reference>
<feature type="compositionally biased region" description="Pro residues" evidence="1">
    <location>
        <begin position="9"/>
        <end position="23"/>
    </location>
</feature>
<feature type="region of interest" description="Disordered" evidence="1">
    <location>
        <begin position="1"/>
        <end position="51"/>
    </location>
</feature>
<name>A0AAQ3U4B5_PASNO</name>
<evidence type="ECO:0000256" key="1">
    <source>
        <dbReference type="SAM" id="MobiDB-lite"/>
    </source>
</evidence>
<sequence>MSARARLLAPPPLPRASPVPCRTPPVQSRPGTLPEATRPKPTKLPRLPGPWPFSSCRSGAASIEFLDLATQGNVDTKERKSWGFLFTISFLDPPLTLTAARQA</sequence>
<keyword evidence="3" id="KW-1185">Reference proteome</keyword>
<dbReference type="EMBL" id="CP144751">
    <property type="protein sequence ID" value="WVZ85013.1"/>
    <property type="molecule type" value="Genomic_DNA"/>
</dbReference>
<dbReference type="AlphaFoldDB" id="A0AAQ3U4B5"/>
<organism evidence="2 3">
    <name type="scientific">Paspalum notatum var. saurae</name>
    <dbReference type="NCBI Taxonomy" id="547442"/>
    <lineage>
        <taxon>Eukaryota</taxon>
        <taxon>Viridiplantae</taxon>
        <taxon>Streptophyta</taxon>
        <taxon>Embryophyta</taxon>
        <taxon>Tracheophyta</taxon>
        <taxon>Spermatophyta</taxon>
        <taxon>Magnoliopsida</taxon>
        <taxon>Liliopsida</taxon>
        <taxon>Poales</taxon>
        <taxon>Poaceae</taxon>
        <taxon>PACMAD clade</taxon>
        <taxon>Panicoideae</taxon>
        <taxon>Andropogonodae</taxon>
        <taxon>Paspaleae</taxon>
        <taxon>Paspalinae</taxon>
        <taxon>Paspalum</taxon>
    </lineage>
</organism>
<dbReference type="Proteomes" id="UP001341281">
    <property type="component" value="Chromosome 07"/>
</dbReference>
<protein>
    <submittedName>
        <fullName evidence="2">Uncharacterized protein</fullName>
    </submittedName>
</protein>
<gene>
    <name evidence="2" type="ORF">U9M48_031977</name>
</gene>